<sequence length="414" mass="45763">MHYFTICARNYLGYALTLRDSVLRAEPGARFTIFLADDQVDDAEVAAFTVPAQALNIPGFADMCFRYTLMELSTAIKPYCFDHVFDQMGAARAVYLDPDIEVFRPLDAVRQAFDAGASAVLTPHILQPYQDNKTPGDLDILSSGTFNLGFGAFAKVPEARDFITWWGRKTRTDCYVDLPRGKFVDQKWVDFAPSFLADLHVLRDPGYNVAYWNLSGRPVEAGPDGLTAGGAPLVFFHFSGVVPGDRTVFSKHQDRITMDTAGPAADLVRAYLDQLDAKGQASWASTPYAYACYEDGTPIPPPVRRGPLTGGDLATTLKAYDSTYWNALSPDVEQSDGAPVTRLMLAVHAMRTDLQETFPLTSESGRKGFHAWFITHAGREQRLTDEMMPAGSSRQSQITAAMRRTASRLRNGKR</sequence>
<evidence type="ECO:0008006" key="4">
    <source>
        <dbReference type="Google" id="ProtNLM"/>
    </source>
</evidence>
<evidence type="ECO:0000313" key="3">
    <source>
        <dbReference type="Proteomes" id="UP000027446"/>
    </source>
</evidence>
<proteinExistence type="predicted"/>
<organism evidence="2 3">
    <name type="scientific">Hyphomonas adhaerens MHS-3</name>
    <dbReference type="NCBI Taxonomy" id="1280949"/>
    <lineage>
        <taxon>Bacteria</taxon>
        <taxon>Pseudomonadati</taxon>
        <taxon>Pseudomonadota</taxon>
        <taxon>Alphaproteobacteria</taxon>
        <taxon>Hyphomonadales</taxon>
        <taxon>Hyphomonadaceae</taxon>
        <taxon>Hyphomonas</taxon>
    </lineage>
</organism>
<gene>
    <name evidence="2" type="ORF">HAD_08495</name>
</gene>
<dbReference type="eggNOG" id="COG0438">
    <property type="taxonomic scope" value="Bacteria"/>
</dbReference>
<keyword evidence="3" id="KW-1185">Reference proteome</keyword>
<name>A0A069E622_9PROT</name>
<dbReference type="STRING" id="1280949.HAD_08495"/>
<dbReference type="SUPFAM" id="SSF53448">
    <property type="entry name" value="Nucleotide-diphospho-sugar transferases"/>
    <property type="match status" value="1"/>
</dbReference>
<dbReference type="OrthoDB" id="9787738at2"/>
<comment type="caution">
    <text evidence="2">The sequence shown here is derived from an EMBL/GenBank/DDBJ whole genome shotgun (WGS) entry which is preliminary data.</text>
</comment>
<dbReference type="RefSeq" id="WP_051596044.1">
    <property type="nucleotide sequence ID" value="NZ_ARYH01000001.1"/>
</dbReference>
<feature type="region of interest" description="Disordered" evidence="1">
    <location>
        <begin position="387"/>
        <end position="414"/>
    </location>
</feature>
<dbReference type="Proteomes" id="UP000027446">
    <property type="component" value="Unassembled WGS sequence"/>
</dbReference>
<dbReference type="PATRIC" id="fig|1280949.3.peg.1733"/>
<evidence type="ECO:0000256" key="1">
    <source>
        <dbReference type="SAM" id="MobiDB-lite"/>
    </source>
</evidence>
<accession>A0A069E622</accession>
<dbReference type="AlphaFoldDB" id="A0A069E622"/>
<protein>
    <recommendedName>
        <fullName evidence="4">Glycosyl transferase</fullName>
    </recommendedName>
</protein>
<dbReference type="InterPro" id="IPR029044">
    <property type="entry name" value="Nucleotide-diphossugar_trans"/>
</dbReference>
<dbReference type="EMBL" id="ARYH01000001">
    <property type="protein sequence ID" value="KCZ85710.1"/>
    <property type="molecule type" value="Genomic_DNA"/>
</dbReference>
<evidence type="ECO:0000313" key="2">
    <source>
        <dbReference type="EMBL" id="KCZ85710.1"/>
    </source>
</evidence>
<reference evidence="2 3" key="1">
    <citation type="journal article" date="2014" name="Antonie Van Leeuwenhoek">
        <title>Hyphomonas beringensis sp. nov. and Hyphomonas chukchiensis sp. nov., isolated from surface seawater of the Bering Sea and Chukchi Sea.</title>
        <authorList>
            <person name="Li C."/>
            <person name="Lai Q."/>
            <person name="Li G."/>
            <person name="Dong C."/>
            <person name="Wang J."/>
            <person name="Liao Y."/>
            <person name="Shao Z."/>
        </authorList>
    </citation>
    <scope>NUCLEOTIDE SEQUENCE [LARGE SCALE GENOMIC DNA]</scope>
    <source>
        <strain evidence="2 3">MHS-3</strain>
    </source>
</reference>
<feature type="compositionally biased region" description="Basic residues" evidence="1">
    <location>
        <begin position="405"/>
        <end position="414"/>
    </location>
</feature>